<feature type="domain" description="Asl1-like glycosyl hydrolase catalytic" evidence="2">
    <location>
        <begin position="31"/>
        <end position="280"/>
    </location>
</feature>
<dbReference type="PANTHER" id="PTHR34154">
    <property type="entry name" value="ALKALI-SENSITIVE LINKAGE PROTEIN 1"/>
    <property type="match status" value="1"/>
</dbReference>
<organism evidence="3 4">
    <name type="scientific">Diaporthe vaccinii</name>
    <dbReference type="NCBI Taxonomy" id="105482"/>
    <lineage>
        <taxon>Eukaryota</taxon>
        <taxon>Fungi</taxon>
        <taxon>Dikarya</taxon>
        <taxon>Ascomycota</taxon>
        <taxon>Pezizomycotina</taxon>
        <taxon>Sordariomycetes</taxon>
        <taxon>Sordariomycetidae</taxon>
        <taxon>Diaporthales</taxon>
        <taxon>Diaporthaceae</taxon>
        <taxon>Diaporthe</taxon>
        <taxon>Diaporthe eres species complex</taxon>
    </lineage>
</organism>
<comment type="caution">
    <text evidence="3">The sequence shown here is derived from an EMBL/GenBank/DDBJ whole genome shotgun (WGS) entry which is preliminary data.</text>
</comment>
<evidence type="ECO:0000256" key="1">
    <source>
        <dbReference type="SAM" id="SignalP"/>
    </source>
</evidence>
<keyword evidence="4" id="KW-1185">Reference proteome</keyword>
<dbReference type="InterPro" id="IPR017853">
    <property type="entry name" value="GH"/>
</dbReference>
<name>A0ABR4F180_9PEZI</name>
<dbReference type="InterPro" id="IPR024655">
    <property type="entry name" value="Asl1_glyco_hydro_catalytic"/>
</dbReference>
<dbReference type="PANTHER" id="PTHR34154:SF3">
    <property type="entry name" value="ALKALI-SENSITIVE LINKAGE PROTEIN 1"/>
    <property type="match status" value="1"/>
</dbReference>
<dbReference type="Pfam" id="PF11790">
    <property type="entry name" value="Glyco_hydro_cc"/>
    <property type="match status" value="1"/>
</dbReference>
<reference evidence="3 4" key="1">
    <citation type="submission" date="2024-03" db="EMBL/GenBank/DDBJ databases">
        <title>A high-quality draft genome sequence of Diaporthe vaccinii, a causative agent of upright dieback and viscid rot disease in cranberry plants.</title>
        <authorList>
            <person name="Sarrasin M."/>
            <person name="Lang B.F."/>
            <person name="Burger G."/>
        </authorList>
    </citation>
    <scope>NUCLEOTIDE SEQUENCE [LARGE SCALE GENOMIC DNA]</scope>
    <source>
        <strain evidence="3 4">IS7</strain>
    </source>
</reference>
<evidence type="ECO:0000313" key="4">
    <source>
        <dbReference type="Proteomes" id="UP001600888"/>
    </source>
</evidence>
<proteinExistence type="predicted"/>
<keyword evidence="1" id="KW-0732">Signal</keyword>
<dbReference type="EMBL" id="JBAWTH010000016">
    <property type="protein sequence ID" value="KAL2288454.1"/>
    <property type="molecule type" value="Genomic_DNA"/>
</dbReference>
<evidence type="ECO:0000313" key="3">
    <source>
        <dbReference type="EMBL" id="KAL2288454.1"/>
    </source>
</evidence>
<dbReference type="Gene3D" id="3.20.20.80">
    <property type="entry name" value="Glycosidases"/>
    <property type="match status" value="1"/>
</dbReference>
<accession>A0ABR4F180</accession>
<dbReference type="InterPro" id="IPR053183">
    <property type="entry name" value="ASL1"/>
</dbReference>
<feature type="signal peptide" evidence="1">
    <location>
        <begin position="1"/>
        <end position="25"/>
    </location>
</feature>
<dbReference type="SUPFAM" id="SSF51445">
    <property type="entry name" value="(Trans)glycosidases"/>
    <property type="match status" value="1"/>
</dbReference>
<protein>
    <recommendedName>
        <fullName evidence="2">Asl1-like glycosyl hydrolase catalytic domain-containing protein</fullName>
    </recommendedName>
</protein>
<dbReference type="Proteomes" id="UP001600888">
    <property type="component" value="Unassembled WGS sequence"/>
</dbReference>
<feature type="chain" id="PRO_5046068020" description="Asl1-like glycosyl hydrolase catalytic domain-containing protein" evidence="1">
    <location>
        <begin position="26"/>
        <end position="321"/>
    </location>
</feature>
<gene>
    <name evidence="3" type="ORF">FJTKL_03835</name>
</gene>
<evidence type="ECO:0000259" key="2">
    <source>
        <dbReference type="Pfam" id="PF11790"/>
    </source>
</evidence>
<sequence>MRLRLGTITPVWVSLFILTGRPVSAKPTKRGLCYVPDARTPEDDRIWTEQPGRLSWYYSYTPTPPEIFRGLSQDGFEFVPMLWGAPSDINDTSFLNTVKGLANDGTKISNVLTFNEPDMSEHGGSNVSPAYGAQVWVNNIIPLQKLGFRAGLPAPAGSEYGLPWLEQFLGNCSDITGKQCAYDFVTLHWYGPFEGLASHIGEYAATFPNTSIWVTEYNLNNQSLKDTQEFYKMSAEYLDRLPFIERYSFFGAFRSSVSNVGTNATMLSVGGRLTDIGRWYLGLDGNGVDPNSTDSGSPAPGRRLAVLASLVLPFLAMILVV</sequence>